<accession>A0A2K4WG40</accession>
<dbReference type="SUPFAM" id="SSF53474">
    <property type="entry name" value="alpha/beta-Hydrolases"/>
    <property type="match status" value="1"/>
</dbReference>
<gene>
    <name evidence="1" type="ORF">CFBP6411_03495</name>
</gene>
<sequence length="313" mass="35078">MAFACSWTSAEDGRSDTCDGGSSHCRASEQVRTIEAHTAQGSIGMSQPVFFAHANGFPSATYGKLFSALAPEYSVAHLEQHAHDPRFPVDDNWLSLVDELIHHLREQAGPVWGVGHSLGGLLHLHAALRCPELYRGVVMLDSPVLGLADQLFIRAAKRLGFIDRITPAGRTLGRREAFADLDSARAYFAGKTLFRRFDPDCLTAYLQHGLRQDGEQLRLRFDPATEISIYRSIPHTSPIPSRQLKVPLAMVRGRHSRVIMPHHGYLARRMREGEYLSMPGGHMFPLERPDETAQLLKSLFTRWEARRLQRAHA</sequence>
<dbReference type="Pfam" id="PF12697">
    <property type="entry name" value="Abhydrolase_6"/>
    <property type="match status" value="1"/>
</dbReference>
<dbReference type="InterPro" id="IPR029058">
    <property type="entry name" value="AB_hydrolase_fold"/>
</dbReference>
<name>A0A2K4WG40_9PSED</name>
<dbReference type="InterPro" id="IPR000073">
    <property type="entry name" value="AB_hydrolase_1"/>
</dbReference>
<organism evidence="1 2">
    <name type="scientific">Pseudomonas syringae group genomosp. 3</name>
    <dbReference type="NCBI Taxonomy" id="251701"/>
    <lineage>
        <taxon>Bacteria</taxon>
        <taxon>Pseudomonadati</taxon>
        <taxon>Pseudomonadota</taxon>
        <taxon>Gammaproteobacteria</taxon>
        <taxon>Pseudomonadales</taxon>
        <taxon>Pseudomonadaceae</taxon>
        <taxon>Pseudomonas</taxon>
    </lineage>
</organism>
<reference evidence="1 2" key="1">
    <citation type="submission" date="2017-11" db="EMBL/GenBank/DDBJ databases">
        <authorList>
            <person name="Han C.G."/>
        </authorList>
    </citation>
    <scope>NUCLEOTIDE SEQUENCE [LARGE SCALE GENOMIC DNA]</scope>
    <source>
        <strain evidence="1">CFBP6411</strain>
    </source>
</reference>
<dbReference type="EMBL" id="LT963408">
    <property type="protein sequence ID" value="SOS34852.1"/>
    <property type="molecule type" value="Genomic_DNA"/>
</dbReference>
<evidence type="ECO:0000313" key="2">
    <source>
        <dbReference type="Proteomes" id="UP000238093"/>
    </source>
</evidence>
<dbReference type="AlphaFoldDB" id="A0A2K4WG40"/>
<dbReference type="Proteomes" id="UP000238093">
    <property type="component" value="Chromosome I"/>
</dbReference>
<dbReference type="Gene3D" id="3.40.50.1820">
    <property type="entry name" value="alpha/beta hydrolase"/>
    <property type="match status" value="1"/>
</dbReference>
<keyword evidence="1" id="KW-0378">Hydrolase</keyword>
<proteinExistence type="predicted"/>
<protein>
    <submittedName>
        <fullName evidence="1">Alpha/beta hydrolase</fullName>
    </submittedName>
</protein>
<evidence type="ECO:0000313" key="1">
    <source>
        <dbReference type="EMBL" id="SOS34852.1"/>
    </source>
</evidence>
<dbReference type="GO" id="GO:0016787">
    <property type="term" value="F:hydrolase activity"/>
    <property type="evidence" value="ECO:0007669"/>
    <property type="project" value="UniProtKB-KW"/>
</dbReference>